<accession>X0ZFK0</accession>
<proteinExistence type="predicted"/>
<feature type="non-terminal residue" evidence="2">
    <location>
        <position position="1"/>
    </location>
</feature>
<comment type="caution">
    <text evidence="2">The sequence shown here is derived from an EMBL/GenBank/DDBJ whole genome shotgun (WGS) entry which is preliminary data.</text>
</comment>
<dbReference type="AlphaFoldDB" id="X0ZFK0"/>
<dbReference type="EMBL" id="BART01002796">
    <property type="protein sequence ID" value="GAG68049.1"/>
    <property type="molecule type" value="Genomic_DNA"/>
</dbReference>
<dbReference type="Gene3D" id="3.40.50.880">
    <property type="match status" value="1"/>
</dbReference>
<evidence type="ECO:0000259" key="1">
    <source>
        <dbReference type="Pfam" id="PF09825"/>
    </source>
</evidence>
<dbReference type="InterPro" id="IPR029062">
    <property type="entry name" value="Class_I_gatase-like"/>
</dbReference>
<evidence type="ECO:0000313" key="2">
    <source>
        <dbReference type="EMBL" id="GAG68049.1"/>
    </source>
</evidence>
<protein>
    <recommendedName>
        <fullName evidence="1">Biotin-protein ligase N-terminal domain-containing protein</fullName>
    </recommendedName>
</protein>
<dbReference type="Pfam" id="PF09825">
    <property type="entry name" value="BPL_N"/>
    <property type="match status" value="1"/>
</dbReference>
<organism evidence="2">
    <name type="scientific">marine sediment metagenome</name>
    <dbReference type="NCBI Taxonomy" id="412755"/>
    <lineage>
        <taxon>unclassified sequences</taxon>
        <taxon>metagenomes</taxon>
        <taxon>ecological metagenomes</taxon>
    </lineage>
</organism>
<dbReference type="InterPro" id="IPR019197">
    <property type="entry name" value="Biotin-prot_ligase_N"/>
</dbReference>
<reference evidence="2" key="1">
    <citation type="journal article" date="2014" name="Front. Microbiol.">
        <title>High frequency of phylogenetically diverse reductive dehalogenase-homologous genes in deep subseafloor sedimentary metagenomes.</title>
        <authorList>
            <person name="Kawai M."/>
            <person name="Futagami T."/>
            <person name="Toyoda A."/>
            <person name="Takaki Y."/>
            <person name="Nishi S."/>
            <person name="Hori S."/>
            <person name="Arai W."/>
            <person name="Tsubouchi T."/>
            <person name="Morono Y."/>
            <person name="Uchiyama I."/>
            <person name="Ito T."/>
            <person name="Fujiyama A."/>
            <person name="Inagaki F."/>
            <person name="Takami H."/>
        </authorList>
    </citation>
    <scope>NUCLEOTIDE SEQUENCE</scope>
    <source>
        <strain evidence="2">Expedition CK06-06</strain>
    </source>
</reference>
<feature type="domain" description="Biotin-protein ligase N-terminal" evidence="1">
    <location>
        <begin position="1"/>
        <end position="152"/>
    </location>
</feature>
<name>X0ZFK0_9ZZZZ</name>
<dbReference type="SUPFAM" id="SSF52317">
    <property type="entry name" value="Class I glutamine amidotransferase-like"/>
    <property type="match status" value="1"/>
</dbReference>
<gene>
    <name evidence="2" type="ORF">S01H4_08231</name>
</gene>
<sequence length="183" mass="20300">GGDMYQYGQDISSKGKENIKNFISDGGGYIGICGGAYFTGEKIIWQGNQLPMTPLGIFPGTTQGPFDEIIPYPDYGMCKVNIVDSTHPITESEPDSAWILYYWGPAFIPNDNAEINILGKYNIGNKASIVAFNYGSGRVFIIGPHPEFEEDSDRDSVNFADKFDDRGSDWDLMKKAALWCLKK</sequence>